<dbReference type="Gene3D" id="3.10.250.10">
    <property type="entry name" value="SRCR-like domain"/>
    <property type="match status" value="1"/>
</dbReference>
<protein>
    <recommendedName>
        <fullName evidence="10">Kringle domain-containing protein</fullName>
    </recommendedName>
</protein>
<dbReference type="Gene3D" id="2.40.20.10">
    <property type="entry name" value="Plasminogen Kringle 4"/>
    <property type="match status" value="1"/>
</dbReference>
<evidence type="ECO:0000259" key="6">
    <source>
        <dbReference type="PROSITE" id="PS50070"/>
    </source>
</evidence>
<feature type="disulfide bond" evidence="4">
    <location>
        <begin position="142"/>
        <end position="152"/>
    </location>
</feature>
<gene>
    <name evidence="8" type="ORF">GOODEAATRI_011773</name>
</gene>
<evidence type="ECO:0000256" key="2">
    <source>
        <dbReference type="ARBA" id="ARBA00023157"/>
    </source>
</evidence>
<dbReference type="InterPro" id="IPR038178">
    <property type="entry name" value="Kringle_sf"/>
</dbReference>
<dbReference type="InterPro" id="IPR013806">
    <property type="entry name" value="Kringle-like"/>
</dbReference>
<dbReference type="Proteomes" id="UP001476798">
    <property type="component" value="Unassembled WGS sequence"/>
</dbReference>
<dbReference type="PANTHER" id="PTHR24261:SF7">
    <property type="entry name" value="KRINGLE DOMAIN-CONTAINING PROTEIN"/>
    <property type="match status" value="1"/>
</dbReference>
<dbReference type="PRINTS" id="PR00018">
    <property type="entry name" value="KRINGLE"/>
</dbReference>
<sequence>MRAVFLASVVVLVTGSGCYSSSLPSPILPFTDCARSRGKDGSYRGAIDVTESGNRCMNWTEVAGFKERYPSRGIGEHNHCRNPDGRIRPWCFFRNHKGRVDWGYCDCKQGKHAADRMVSGLARTVPLFRPQTAKLHWLAVHCQGEEPDLLQCPKTTWRGEECSLAAAVTCTQQRGRPAS</sequence>
<evidence type="ECO:0000313" key="8">
    <source>
        <dbReference type="EMBL" id="MEQ2168195.1"/>
    </source>
</evidence>
<organism evidence="8 9">
    <name type="scientific">Goodea atripinnis</name>
    <dbReference type="NCBI Taxonomy" id="208336"/>
    <lineage>
        <taxon>Eukaryota</taxon>
        <taxon>Metazoa</taxon>
        <taxon>Chordata</taxon>
        <taxon>Craniata</taxon>
        <taxon>Vertebrata</taxon>
        <taxon>Euteleostomi</taxon>
        <taxon>Actinopterygii</taxon>
        <taxon>Neopterygii</taxon>
        <taxon>Teleostei</taxon>
        <taxon>Neoteleostei</taxon>
        <taxon>Acanthomorphata</taxon>
        <taxon>Ovalentaria</taxon>
        <taxon>Atherinomorphae</taxon>
        <taxon>Cyprinodontiformes</taxon>
        <taxon>Goodeidae</taxon>
        <taxon>Goodea</taxon>
    </lineage>
</organism>
<evidence type="ECO:0000259" key="7">
    <source>
        <dbReference type="PROSITE" id="PS50287"/>
    </source>
</evidence>
<dbReference type="PROSITE" id="PS50287">
    <property type="entry name" value="SRCR_2"/>
    <property type="match status" value="1"/>
</dbReference>
<proteinExistence type="predicted"/>
<dbReference type="InterPro" id="IPR001190">
    <property type="entry name" value="SRCR"/>
</dbReference>
<dbReference type="InterPro" id="IPR000001">
    <property type="entry name" value="Kringle"/>
</dbReference>
<dbReference type="SUPFAM" id="SSF56487">
    <property type="entry name" value="SRCR-like"/>
    <property type="match status" value="1"/>
</dbReference>
<evidence type="ECO:0000256" key="5">
    <source>
        <dbReference type="SAM" id="SignalP"/>
    </source>
</evidence>
<comment type="caution">
    <text evidence="8">The sequence shown here is derived from an EMBL/GenBank/DDBJ whole genome shotgun (WGS) entry which is preliminary data.</text>
</comment>
<keyword evidence="5" id="KW-0732">Signal</keyword>
<evidence type="ECO:0008006" key="10">
    <source>
        <dbReference type="Google" id="ProtNLM"/>
    </source>
</evidence>
<feature type="domain" description="SRCR" evidence="7">
    <location>
        <begin position="140"/>
        <end position="171"/>
    </location>
</feature>
<evidence type="ECO:0000256" key="3">
    <source>
        <dbReference type="PROSITE-ProRule" id="PRU00121"/>
    </source>
</evidence>
<comment type="caution">
    <text evidence="4">Lacks conserved residue(s) required for the propagation of feature annotation.</text>
</comment>
<evidence type="ECO:0000256" key="1">
    <source>
        <dbReference type="ARBA" id="ARBA00022572"/>
    </source>
</evidence>
<keyword evidence="9" id="KW-1185">Reference proteome</keyword>
<dbReference type="PROSITE" id="PS51257">
    <property type="entry name" value="PROKAR_LIPOPROTEIN"/>
    <property type="match status" value="1"/>
</dbReference>
<dbReference type="InterPro" id="IPR036772">
    <property type="entry name" value="SRCR-like_dom_sf"/>
</dbReference>
<feature type="chain" id="PRO_5045846222" description="Kringle domain-containing protein" evidence="5">
    <location>
        <begin position="21"/>
        <end position="179"/>
    </location>
</feature>
<keyword evidence="1 3" id="KW-0420">Kringle</keyword>
<dbReference type="SMART" id="SM00130">
    <property type="entry name" value="KR"/>
    <property type="match status" value="1"/>
</dbReference>
<feature type="domain" description="Kringle" evidence="6">
    <location>
        <begin position="32"/>
        <end position="110"/>
    </location>
</feature>
<keyword evidence="2 4" id="KW-1015">Disulfide bond</keyword>
<dbReference type="InterPro" id="IPR050759">
    <property type="entry name" value="Serine_protease_kringle"/>
</dbReference>
<evidence type="ECO:0000256" key="4">
    <source>
        <dbReference type="PROSITE-ProRule" id="PRU00196"/>
    </source>
</evidence>
<reference evidence="8 9" key="1">
    <citation type="submission" date="2021-06" db="EMBL/GenBank/DDBJ databases">
        <authorList>
            <person name="Palmer J.M."/>
        </authorList>
    </citation>
    <scope>NUCLEOTIDE SEQUENCE [LARGE SCALE GENOMIC DNA]</scope>
    <source>
        <strain evidence="8 9">GA_2019</strain>
        <tissue evidence="8">Muscle</tissue>
    </source>
</reference>
<dbReference type="PANTHER" id="PTHR24261">
    <property type="entry name" value="PLASMINOGEN-RELATED"/>
    <property type="match status" value="1"/>
</dbReference>
<name>A0ABV0NA79_9TELE</name>
<accession>A0ABV0NA79</accession>
<dbReference type="Pfam" id="PF00051">
    <property type="entry name" value="Kringle"/>
    <property type="match status" value="1"/>
</dbReference>
<feature type="signal peptide" evidence="5">
    <location>
        <begin position="1"/>
        <end position="20"/>
    </location>
</feature>
<dbReference type="EMBL" id="JAHRIO010030719">
    <property type="protein sequence ID" value="MEQ2168195.1"/>
    <property type="molecule type" value="Genomic_DNA"/>
</dbReference>
<dbReference type="SUPFAM" id="SSF57440">
    <property type="entry name" value="Kringle-like"/>
    <property type="match status" value="1"/>
</dbReference>
<evidence type="ECO:0000313" key="9">
    <source>
        <dbReference type="Proteomes" id="UP001476798"/>
    </source>
</evidence>
<dbReference type="PROSITE" id="PS50070">
    <property type="entry name" value="KRINGLE_2"/>
    <property type="match status" value="1"/>
</dbReference>